<reference evidence="13" key="1">
    <citation type="submission" date="2022-10" db="EMBL/GenBank/DDBJ databases">
        <title>Novel sulphate-reducing endosymbionts in the free-living metamonad Anaeramoeba.</title>
        <authorList>
            <person name="Jerlstrom-Hultqvist J."/>
            <person name="Cepicka I."/>
            <person name="Gallot-Lavallee L."/>
            <person name="Salas-Leiva D."/>
            <person name="Curtis B.A."/>
            <person name="Zahonova K."/>
            <person name="Pipaliya S."/>
            <person name="Dacks J."/>
            <person name="Roger A.J."/>
        </authorList>
    </citation>
    <scope>NUCLEOTIDE SEQUENCE</scope>
    <source>
        <strain evidence="13">BMAN</strain>
    </source>
</reference>
<proteinExistence type="inferred from homology"/>
<comment type="caution">
    <text evidence="13">The sequence shown here is derived from an EMBL/GenBank/DDBJ whole genome shotgun (WGS) entry which is preliminary data.</text>
</comment>
<dbReference type="SUPFAM" id="SSF56112">
    <property type="entry name" value="Protein kinase-like (PK-like)"/>
    <property type="match status" value="1"/>
</dbReference>
<comment type="catalytic activity">
    <reaction evidence="8">
        <text>L-threonyl-[protein] + ATP = O-phospho-L-threonyl-[protein] + ADP + H(+)</text>
        <dbReference type="Rhea" id="RHEA:46608"/>
        <dbReference type="Rhea" id="RHEA-COMP:11060"/>
        <dbReference type="Rhea" id="RHEA-COMP:11605"/>
        <dbReference type="ChEBI" id="CHEBI:15378"/>
        <dbReference type="ChEBI" id="CHEBI:30013"/>
        <dbReference type="ChEBI" id="CHEBI:30616"/>
        <dbReference type="ChEBI" id="CHEBI:61977"/>
        <dbReference type="ChEBI" id="CHEBI:456216"/>
        <dbReference type="EC" id="2.7.11.1"/>
    </reaction>
</comment>
<dbReference type="InterPro" id="IPR008271">
    <property type="entry name" value="Ser/Thr_kinase_AS"/>
</dbReference>
<name>A0A9Q0LAB9_ANAIG</name>
<evidence type="ECO:0000259" key="12">
    <source>
        <dbReference type="PROSITE" id="PS50011"/>
    </source>
</evidence>
<dbReference type="InterPro" id="IPR050629">
    <property type="entry name" value="STE20/SPS1-PAK"/>
</dbReference>
<evidence type="ECO:0000256" key="8">
    <source>
        <dbReference type="ARBA" id="ARBA00047899"/>
    </source>
</evidence>
<evidence type="ECO:0000256" key="3">
    <source>
        <dbReference type="ARBA" id="ARBA00022527"/>
    </source>
</evidence>
<keyword evidence="6" id="KW-0418">Kinase</keyword>
<dbReference type="PROSITE" id="PS50011">
    <property type="entry name" value="PROTEIN_KINASE_DOM"/>
    <property type="match status" value="1"/>
</dbReference>
<sequence>MGDFQSYIEKYEQYEMVGKGAYGKVFRGKEKATEREVAIKVVELNECTQKQIMYLVSEVRNLALCHHQSLSNYIESFAHGSTVYIITEFMLTSLAELRKVVGIFDENSIAYIFYQILSGLSYIHRNDLIHRDIKPENIMISSGGDVRIADFGVVISNTECKNSEKDQFAGTPHYIAPEIAMGNKSYDYKVDIWSVGICAYEIVTGFVPHAKEDQYAVLDLIHKRDPPYLVGNSSGSLKKFVSSCLVKDPQKRPDADSLLGLKFFSKKKKKSFIEIIKKFQNLNLDQKNNLQNSLQNVSNENSPKKFQNEKDFWNF</sequence>
<evidence type="ECO:0000256" key="6">
    <source>
        <dbReference type="ARBA" id="ARBA00022777"/>
    </source>
</evidence>
<dbReference type="GO" id="GO:0005737">
    <property type="term" value="C:cytoplasm"/>
    <property type="evidence" value="ECO:0007669"/>
    <property type="project" value="TreeGrafter"/>
</dbReference>
<dbReference type="OMA" id="ELNECTQ"/>
<dbReference type="Gene3D" id="1.10.510.10">
    <property type="entry name" value="Transferase(Phosphotransferase) domain 1"/>
    <property type="match status" value="1"/>
</dbReference>
<dbReference type="AlphaFoldDB" id="A0A9Q0LAB9"/>
<evidence type="ECO:0000256" key="4">
    <source>
        <dbReference type="ARBA" id="ARBA00022679"/>
    </source>
</evidence>
<dbReference type="InterPro" id="IPR011009">
    <property type="entry name" value="Kinase-like_dom_sf"/>
</dbReference>
<dbReference type="GO" id="GO:0005524">
    <property type="term" value="F:ATP binding"/>
    <property type="evidence" value="ECO:0007669"/>
    <property type="project" value="UniProtKB-UniRule"/>
</dbReference>
<dbReference type="OrthoDB" id="248923at2759"/>
<comment type="similarity">
    <text evidence="1">Belongs to the protein kinase superfamily. STE Ser/Thr protein kinase family. STE20 subfamily.</text>
</comment>
<dbReference type="PANTHER" id="PTHR48012:SF10">
    <property type="entry name" value="FI20177P1"/>
    <property type="match status" value="1"/>
</dbReference>
<dbReference type="Proteomes" id="UP001149090">
    <property type="component" value="Unassembled WGS sequence"/>
</dbReference>
<evidence type="ECO:0000256" key="9">
    <source>
        <dbReference type="ARBA" id="ARBA00048679"/>
    </source>
</evidence>
<evidence type="ECO:0000256" key="7">
    <source>
        <dbReference type="ARBA" id="ARBA00022840"/>
    </source>
</evidence>
<evidence type="ECO:0000256" key="10">
    <source>
        <dbReference type="PROSITE-ProRule" id="PRU10141"/>
    </source>
</evidence>
<keyword evidence="7 10" id="KW-0067">ATP-binding</keyword>
<dbReference type="PANTHER" id="PTHR48012">
    <property type="entry name" value="STERILE20-LIKE KINASE, ISOFORM B-RELATED"/>
    <property type="match status" value="1"/>
</dbReference>
<keyword evidence="3 11" id="KW-0723">Serine/threonine-protein kinase</keyword>
<keyword evidence="5 10" id="KW-0547">Nucleotide-binding</keyword>
<feature type="binding site" evidence="10">
    <location>
        <position position="40"/>
    </location>
    <ligand>
        <name>ATP</name>
        <dbReference type="ChEBI" id="CHEBI:30616"/>
    </ligand>
</feature>
<dbReference type="SMART" id="SM00220">
    <property type="entry name" value="S_TKc"/>
    <property type="match status" value="1"/>
</dbReference>
<evidence type="ECO:0000256" key="5">
    <source>
        <dbReference type="ARBA" id="ARBA00022741"/>
    </source>
</evidence>
<dbReference type="PROSITE" id="PS00108">
    <property type="entry name" value="PROTEIN_KINASE_ST"/>
    <property type="match status" value="1"/>
</dbReference>
<keyword evidence="14" id="KW-1185">Reference proteome</keyword>
<dbReference type="PROSITE" id="PS00107">
    <property type="entry name" value="PROTEIN_KINASE_ATP"/>
    <property type="match status" value="1"/>
</dbReference>
<dbReference type="EMBL" id="JAPDFW010000117">
    <property type="protein sequence ID" value="KAJ5068265.1"/>
    <property type="molecule type" value="Genomic_DNA"/>
</dbReference>
<keyword evidence="4" id="KW-0808">Transferase</keyword>
<evidence type="ECO:0000256" key="2">
    <source>
        <dbReference type="ARBA" id="ARBA00012513"/>
    </source>
</evidence>
<accession>A0A9Q0LAB9</accession>
<dbReference type="InterPro" id="IPR000719">
    <property type="entry name" value="Prot_kinase_dom"/>
</dbReference>
<evidence type="ECO:0000313" key="14">
    <source>
        <dbReference type="Proteomes" id="UP001149090"/>
    </source>
</evidence>
<evidence type="ECO:0000256" key="11">
    <source>
        <dbReference type="RuleBase" id="RU000304"/>
    </source>
</evidence>
<comment type="catalytic activity">
    <reaction evidence="9">
        <text>L-seryl-[protein] + ATP = O-phospho-L-seryl-[protein] + ADP + H(+)</text>
        <dbReference type="Rhea" id="RHEA:17989"/>
        <dbReference type="Rhea" id="RHEA-COMP:9863"/>
        <dbReference type="Rhea" id="RHEA-COMP:11604"/>
        <dbReference type="ChEBI" id="CHEBI:15378"/>
        <dbReference type="ChEBI" id="CHEBI:29999"/>
        <dbReference type="ChEBI" id="CHEBI:30616"/>
        <dbReference type="ChEBI" id="CHEBI:83421"/>
        <dbReference type="ChEBI" id="CHEBI:456216"/>
        <dbReference type="EC" id="2.7.11.1"/>
    </reaction>
</comment>
<organism evidence="13 14">
    <name type="scientific">Anaeramoeba ignava</name>
    <name type="common">Anaerobic marine amoeba</name>
    <dbReference type="NCBI Taxonomy" id="1746090"/>
    <lineage>
        <taxon>Eukaryota</taxon>
        <taxon>Metamonada</taxon>
        <taxon>Anaeramoebidae</taxon>
        <taxon>Anaeramoeba</taxon>
    </lineage>
</organism>
<dbReference type="Pfam" id="PF00069">
    <property type="entry name" value="Pkinase"/>
    <property type="match status" value="1"/>
</dbReference>
<evidence type="ECO:0000256" key="1">
    <source>
        <dbReference type="ARBA" id="ARBA00008874"/>
    </source>
</evidence>
<dbReference type="GO" id="GO:0004674">
    <property type="term" value="F:protein serine/threonine kinase activity"/>
    <property type="evidence" value="ECO:0007669"/>
    <property type="project" value="UniProtKB-KW"/>
</dbReference>
<dbReference type="EC" id="2.7.11.1" evidence="2"/>
<dbReference type="InterPro" id="IPR017441">
    <property type="entry name" value="Protein_kinase_ATP_BS"/>
</dbReference>
<evidence type="ECO:0000313" key="13">
    <source>
        <dbReference type="EMBL" id="KAJ5068265.1"/>
    </source>
</evidence>
<protein>
    <recommendedName>
        <fullName evidence="2">non-specific serine/threonine protein kinase</fullName>
        <ecNumber evidence="2">2.7.11.1</ecNumber>
    </recommendedName>
</protein>
<feature type="domain" description="Protein kinase" evidence="12">
    <location>
        <begin position="11"/>
        <end position="264"/>
    </location>
</feature>
<gene>
    <name evidence="13" type="ORF">M0811_12376</name>
</gene>